<feature type="domain" description="BMC" evidence="5">
    <location>
        <begin position="5"/>
        <end position="87"/>
    </location>
</feature>
<dbReference type="SMART" id="SM00877">
    <property type="entry name" value="BMC"/>
    <property type="match status" value="1"/>
</dbReference>
<dbReference type="PANTHER" id="PTHR33941">
    <property type="entry name" value="PROPANEDIOL UTILIZATION PROTEIN PDUA"/>
    <property type="match status" value="1"/>
</dbReference>
<evidence type="ECO:0000256" key="1">
    <source>
        <dbReference type="ARBA" id="ARBA00023300"/>
    </source>
</evidence>
<evidence type="ECO:0000256" key="2">
    <source>
        <dbReference type="ARBA" id="ARBA00023587"/>
    </source>
</evidence>
<organism evidence="6 7">
    <name type="scientific">Parathermosynechococcus lividus PCC 6715</name>
    <dbReference type="NCBI Taxonomy" id="1917166"/>
    <lineage>
        <taxon>Bacteria</taxon>
        <taxon>Bacillati</taxon>
        <taxon>Cyanobacteriota</taxon>
        <taxon>Cyanophyceae</taxon>
        <taxon>Acaryochloridales</taxon>
        <taxon>Thermosynechococcaceae</taxon>
        <taxon>Parathermosynechococcus</taxon>
    </lineage>
</organism>
<dbReference type="InterPro" id="IPR000249">
    <property type="entry name" value="BMC_dom"/>
</dbReference>
<proteinExistence type="inferred from homology"/>
<reference evidence="6 7" key="1">
    <citation type="submission" date="2016-11" db="EMBL/GenBank/DDBJ databases">
        <title>Complete genome sequence of thermophilic cyanobacteria strain Synechococcus sp. PCC6715.</title>
        <authorList>
            <person name="Tang J."/>
            <person name="Daroch M."/>
            <person name="Liang Y."/>
            <person name="Jiang D."/>
            <person name="Shah M."/>
        </authorList>
    </citation>
    <scope>NUCLEOTIDE SEQUENCE [LARGE SCALE GENOMIC DNA]</scope>
    <source>
        <strain evidence="6 7">PCC 6715</strain>
    </source>
</reference>
<evidence type="ECO:0000313" key="7">
    <source>
        <dbReference type="Proteomes" id="UP000231057"/>
    </source>
</evidence>
<dbReference type="GO" id="GO:0015977">
    <property type="term" value="P:carbon fixation"/>
    <property type="evidence" value="ECO:0007669"/>
    <property type="project" value="UniProtKB-KW"/>
</dbReference>
<dbReference type="SUPFAM" id="SSF143414">
    <property type="entry name" value="CcmK-like"/>
    <property type="match status" value="1"/>
</dbReference>
<keyword evidence="1" id="KW-0120">Carbon dioxide fixation</keyword>
<evidence type="ECO:0000256" key="4">
    <source>
        <dbReference type="PROSITE-ProRule" id="PRU01278"/>
    </source>
</evidence>
<evidence type="ECO:0000256" key="3">
    <source>
        <dbReference type="ARBA" id="ARBA00024446"/>
    </source>
</evidence>
<dbReference type="EMBL" id="CP018092">
    <property type="protein sequence ID" value="ATS18935.1"/>
    <property type="molecule type" value="Genomic_DNA"/>
</dbReference>
<name>A0A2D2Q350_PARLV</name>
<keyword evidence="3" id="KW-1283">Bacterial microcompartment</keyword>
<sequence length="100" mass="10568">MSQQAVGMIQVMGYPAALAVADTLVKAANVQLVSCEGIGSGYWTLVIRGAVAEVNAAVQAVRSHSQPPILSHQIIAQPQSNLEQVLPIRSPHAPLDDFLL</sequence>
<dbReference type="CDD" id="cd07057">
    <property type="entry name" value="BMC_CcmK"/>
    <property type="match status" value="1"/>
</dbReference>
<dbReference type="InterPro" id="IPR050575">
    <property type="entry name" value="BMC_shell"/>
</dbReference>
<dbReference type="InterPro" id="IPR044872">
    <property type="entry name" value="CcmK/CsoS1_BMC"/>
</dbReference>
<dbReference type="AlphaFoldDB" id="A0A2D2Q350"/>
<dbReference type="RefSeq" id="WP_099799273.1">
    <property type="nucleotide sequence ID" value="NZ_CP018092.1"/>
</dbReference>
<dbReference type="KEGG" id="slw:BRW62_09480"/>
<comment type="similarity">
    <text evidence="4">Belongs to the bacterial microcompartments protein family.</text>
</comment>
<evidence type="ECO:0000313" key="6">
    <source>
        <dbReference type="EMBL" id="ATS18935.1"/>
    </source>
</evidence>
<dbReference type="InterPro" id="IPR037233">
    <property type="entry name" value="CcmK-like_sf"/>
</dbReference>
<dbReference type="Gene3D" id="3.30.70.1710">
    <property type="match status" value="1"/>
</dbReference>
<dbReference type="Proteomes" id="UP000231057">
    <property type="component" value="Chromosome"/>
</dbReference>
<dbReference type="PANTHER" id="PTHR33941:SF13">
    <property type="entry name" value="CARBOXYSOME SHELL PROTEIN CCMK4"/>
    <property type="match status" value="1"/>
</dbReference>
<keyword evidence="7" id="KW-1185">Reference proteome</keyword>
<accession>A0A2D2Q350</accession>
<dbReference type="PROSITE" id="PS51930">
    <property type="entry name" value="BMC_2"/>
    <property type="match status" value="1"/>
</dbReference>
<reference evidence="7" key="2">
    <citation type="journal article" date="2022" name="Front. Microbiol.">
        <title>Comparative Genomic Analysis Revealed Distinct Molecular Components and Organization of CO2-Concentrating Mechanism in Thermophilic Cyanobacteria.</title>
        <authorList>
            <person name="Tang J."/>
            <person name="Zhou H."/>
            <person name="Yao D."/>
            <person name="Riaz S."/>
            <person name="You D."/>
            <person name="Klepacz-Smolka A."/>
            <person name="Daroch M."/>
        </authorList>
    </citation>
    <scope>NUCLEOTIDE SEQUENCE [LARGE SCALE GENOMIC DNA]</scope>
    <source>
        <strain evidence="7">PCC 6715</strain>
    </source>
</reference>
<dbReference type="OrthoDB" id="565252at2"/>
<protein>
    <submittedName>
        <fullName evidence="6">Carbon dioxide concentrating mechanism protein</fullName>
    </submittedName>
</protein>
<evidence type="ECO:0000259" key="5">
    <source>
        <dbReference type="PROSITE" id="PS51930"/>
    </source>
</evidence>
<comment type="subcellular location">
    <subcellularLocation>
        <location evidence="2">Carboxysome</location>
    </subcellularLocation>
</comment>
<dbReference type="GO" id="GO:0031470">
    <property type="term" value="C:carboxysome"/>
    <property type="evidence" value="ECO:0007669"/>
    <property type="project" value="UniProtKB-SubCell"/>
</dbReference>
<gene>
    <name evidence="6" type="ORF">BRW62_09480</name>
</gene>
<dbReference type="Pfam" id="PF00936">
    <property type="entry name" value="BMC"/>
    <property type="match status" value="1"/>
</dbReference>